<dbReference type="Proteomes" id="UP000283429">
    <property type="component" value="Unassembled WGS sequence"/>
</dbReference>
<dbReference type="Pfam" id="PF13495">
    <property type="entry name" value="Phage_int_SAM_4"/>
    <property type="match status" value="1"/>
</dbReference>
<dbReference type="Pfam" id="PF00589">
    <property type="entry name" value="Phage_integrase"/>
    <property type="match status" value="1"/>
</dbReference>
<dbReference type="EMBL" id="QSJM01000037">
    <property type="protein sequence ID" value="RHD78861.1"/>
    <property type="molecule type" value="Genomic_DNA"/>
</dbReference>
<evidence type="ECO:0000256" key="5">
    <source>
        <dbReference type="ARBA" id="ARBA00022829"/>
    </source>
</evidence>
<evidence type="ECO:0000256" key="6">
    <source>
        <dbReference type="ARBA" id="ARBA00022908"/>
    </source>
</evidence>
<dbReference type="AlphaFoldDB" id="A0A414H6S7"/>
<dbReference type="GO" id="GO:0007059">
    <property type="term" value="P:chromosome segregation"/>
    <property type="evidence" value="ECO:0007669"/>
    <property type="project" value="UniProtKB-KW"/>
</dbReference>
<evidence type="ECO:0000313" key="13">
    <source>
        <dbReference type="EMBL" id="RHD78861.1"/>
    </source>
</evidence>
<accession>A0A414H6S7</accession>
<keyword evidence="4" id="KW-0680">Restriction system</keyword>
<dbReference type="GO" id="GO:0005737">
    <property type="term" value="C:cytoplasm"/>
    <property type="evidence" value="ECO:0007669"/>
    <property type="project" value="UniProtKB-SubCell"/>
</dbReference>
<evidence type="ECO:0000256" key="10">
    <source>
        <dbReference type="PROSITE-ProRule" id="PRU01248"/>
    </source>
</evidence>
<evidence type="ECO:0000256" key="4">
    <source>
        <dbReference type="ARBA" id="ARBA00022747"/>
    </source>
</evidence>
<name>A0A414H6S7_PHOVU</name>
<dbReference type="Gene3D" id="3.90.220.20">
    <property type="entry name" value="DNA methylase specificity domains"/>
    <property type="match status" value="1"/>
</dbReference>
<sequence>MAKQLYDYWFVQFDFPNEKGKPYKSNGGAMVWNEKLKREIPQGWSISNVKSLIEPIERGISYSSDDLLDPFATPMINLACFSKAGDYRLGEMKFFSGKVSNDKLISPMDMLIACTDMTQGADIIGRPILASDEYDQYTFSTDLALITPKGKFKMYLYYTLRTPFYHKYIRPFASGTTVKHLNLIGVENYGLPVPPIEIQSKFEDLITPIKEKQSKNLNEINALTKQRDELLPLLMNGQATVNYHLSASFLSSLILYRDQYKFYDMKETIIQAVLDGMRAFLTDNQLELLTDVTRRALSECEITPKLAEEEQRNKENAELLGAFISSKKVEGCSDKTIHYYKSSIEKLIATVKKNVCDISTNDIRCYLAEQQEQRGLSKVTIDNLRRIYSSFFSWLEDEDFITKSPVRRIHKVRTDALVKEVLTDENIEVLRDSCQELRDIAMIDLLLSTGMRVGELVKINREDIDFQERQCIVFGKGNKEREVYFNARTKIHLKKYLEQRTDTNPALFVSLHEPHTRLTISGVEVRLRQLGKRVNLNKVHPHKFRRTLATMAIDKGMPIEQVQKMLGHVKIDTTLHYAMVNQTNVKIAHRKFLN</sequence>
<dbReference type="GO" id="GO:0051301">
    <property type="term" value="P:cell division"/>
    <property type="evidence" value="ECO:0007669"/>
    <property type="project" value="UniProtKB-KW"/>
</dbReference>
<dbReference type="InterPro" id="IPR013762">
    <property type="entry name" value="Integrase-like_cat_sf"/>
</dbReference>
<dbReference type="InterPro" id="IPR044068">
    <property type="entry name" value="CB"/>
</dbReference>
<dbReference type="PROSITE" id="PS51900">
    <property type="entry name" value="CB"/>
    <property type="match status" value="1"/>
</dbReference>
<comment type="caution">
    <text evidence="13">The sequence shown here is derived from an EMBL/GenBank/DDBJ whole genome shotgun (WGS) entry which is preliminary data.</text>
</comment>
<gene>
    <name evidence="13" type="ORF">DW783_12900</name>
</gene>
<keyword evidence="7 10" id="KW-0238">DNA-binding</keyword>
<proteinExistence type="predicted"/>
<evidence type="ECO:0000259" key="12">
    <source>
        <dbReference type="PROSITE" id="PS51900"/>
    </source>
</evidence>
<dbReference type="Gene3D" id="1.10.443.10">
    <property type="entry name" value="Intergrase catalytic core"/>
    <property type="match status" value="1"/>
</dbReference>
<dbReference type="PROSITE" id="PS51898">
    <property type="entry name" value="TYR_RECOMBINASE"/>
    <property type="match status" value="1"/>
</dbReference>
<evidence type="ECO:0000256" key="3">
    <source>
        <dbReference type="ARBA" id="ARBA00022618"/>
    </source>
</evidence>
<dbReference type="GO" id="GO:0006310">
    <property type="term" value="P:DNA recombination"/>
    <property type="evidence" value="ECO:0007669"/>
    <property type="project" value="UniProtKB-KW"/>
</dbReference>
<keyword evidence="8" id="KW-0233">DNA recombination</keyword>
<dbReference type="SUPFAM" id="SSF116734">
    <property type="entry name" value="DNA methylase specificity domain"/>
    <property type="match status" value="1"/>
</dbReference>
<dbReference type="GO" id="GO:0015074">
    <property type="term" value="P:DNA integration"/>
    <property type="evidence" value="ECO:0007669"/>
    <property type="project" value="UniProtKB-KW"/>
</dbReference>
<feature type="domain" description="Tyr recombinase" evidence="11">
    <location>
        <begin position="417"/>
        <end position="590"/>
    </location>
</feature>
<evidence type="ECO:0000256" key="2">
    <source>
        <dbReference type="ARBA" id="ARBA00022490"/>
    </source>
</evidence>
<dbReference type="InterPro" id="IPR010998">
    <property type="entry name" value="Integrase_recombinase_N"/>
</dbReference>
<dbReference type="InterPro" id="IPR004107">
    <property type="entry name" value="Integrase_SAM-like_N"/>
</dbReference>
<comment type="subcellular location">
    <subcellularLocation>
        <location evidence="1">Cytoplasm</location>
    </subcellularLocation>
</comment>
<dbReference type="GO" id="GO:0003677">
    <property type="term" value="F:DNA binding"/>
    <property type="evidence" value="ECO:0007669"/>
    <property type="project" value="UniProtKB-UniRule"/>
</dbReference>
<dbReference type="NCBIfam" id="NF040815">
    <property type="entry name" value="recomb_XerA_Arch"/>
    <property type="match status" value="1"/>
</dbReference>
<evidence type="ECO:0000256" key="8">
    <source>
        <dbReference type="ARBA" id="ARBA00023172"/>
    </source>
</evidence>
<keyword evidence="9" id="KW-0131">Cell cycle</keyword>
<dbReference type="RefSeq" id="WP_118170958.1">
    <property type="nucleotide sequence ID" value="NZ_QSJM01000037.1"/>
</dbReference>
<keyword evidence="3" id="KW-0132">Cell division</keyword>
<keyword evidence="2" id="KW-0963">Cytoplasm</keyword>
<evidence type="ECO:0000256" key="1">
    <source>
        <dbReference type="ARBA" id="ARBA00004496"/>
    </source>
</evidence>
<dbReference type="GO" id="GO:0009307">
    <property type="term" value="P:DNA restriction-modification system"/>
    <property type="evidence" value="ECO:0007669"/>
    <property type="project" value="UniProtKB-KW"/>
</dbReference>
<organism evidence="13 14">
    <name type="scientific">Phocaeicola vulgatus</name>
    <name type="common">Bacteroides vulgatus</name>
    <dbReference type="NCBI Taxonomy" id="821"/>
    <lineage>
        <taxon>Bacteria</taxon>
        <taxon>Pseudomonadati</taxon>
        <taxon>Bacteroidota</taxon>
        <taxon>Bacteroidia</taxon>
        <taxon>Bacteroidales</taxon>
        <taxon>Bacteroidaceae</taxon>
        <taxon>Phocaeicola</taxon>
    </lineage>
</organism>
<dbReference type="SUPFAM" id="SSF56349">
    <property type="entry name" value="DNA breaking-rejoining enzymes"/>
    <property type="match status" value="1"/>
</dbReference>
<feature type="domain" description="Core-binding (CB)" evidence="12">
    <location>
        <begin position="314"/>
        <end position="396"/>
    </location>
</feature>
<dbReference type="InterPro" id="IPR002104">
    <property type="entry name" value="Integrase_catalytic"/>
</dbReference>
<keyword evidence="5" id="KW-0159">Chromosome partition</keyword>
<dbReference type="PANTHER" id="PTHR30349">
    <property type="entry name" value="PHAGE INTEGRASE-RELATED"/>
    <property type="match status" value="1"/>
</dbReference>
<protein>
    <submittedName>
        <fullName evidence="13">Recombinase XerD</fullName>
    </submittedName>
</protein>
<dbReference type="Gene3D" id="1.10.150.130">
    <property type="match status" value="1"/>
</dbReference>
<dbReference type="InterPro" id="IPR050090">
    <property type="entry name" value="Tyrosine_recombinase_XerCD"/>
</dbReference>
<dbReference type="InterPro" id="IPR044946">
    <property type="entry name" value="Restrct_endonuc_typeI_TRD_sf"/>
</dbReference>
<reference evidence="13 14" key="1">
    <citation type="submission" date="2018-08" db="EMBL/GenBank/DDBJ databases">
        <title>A genome reference for cultivated species of the human gut microbiota.</title>
        <authorList>
            <person name="Zou Y."/>
            <person name="Xue W."/>
            <person name="Luo G."/>
        </authorList>
    </citation>
    <scope>NUCLEOTIDE SEQUENCE [LARGE SCALE GENOMIC DNA]</scope>
    <source>
        <strain evidence="13 14">AM30-40</strain>
    </source>
</reference>
<evidence type="ECO:0000313" key="14">
    <source>
        <dbReference type="Proteomes" id="UP000283429"/>
    </source>
</evidence>
<evidence type="ECO:0000256" key="7">
    <source>
        <dbReference type="ARBA" id="ARBA00023125"/>
    </source>
</evidence>
<dbReference type="PANTHER" id="PTHR30349:SF77">
    <property type="entry name" value="TYROSINE RECOMBINASE XERC"/>
    <property type="match status" value="1"/>
</dbReference>
<keyword evidence="6" id="KW-0229">DNA integration</keyword>
<dbReference type="InterPro" id="IPR011010">
    <property type="entry name" value="DNA_brk_join_enz"/>
</dbReference>
<evidence type="ECO:0000256" key="9">
    <source>
        <dbReference type="ARBA" id="ARBA00023306"/>
    </source>
</evidence>
<evidence type="ECO:0000259" key="11">
    <source>
        <dbReference type="PROSITE" id="PS51898"/>
    </source>
</evidence>